<evidence type="ECO:0000256" key="7">
    <source>
        <dbReference type="ARBA" id="ARBA00023186"/>
    </source>
</evidence>
<evidence type="ECO:0000256" key="12">
    <source>
        <dbReference type="SAM" id="Phobius"/>
    </source>
</evidence>
<gene>
    <name evidence="14" type="ORF">QVZ41_05895</name>
</gene>
<keyword evidence="15" id="KW-1185">Reference proteome</keyword>
<dbReference type="Proteomes" id="UP001168642">
    <property type="component" value="Unassembled WGS sequence"/>
</dbReference>
<dbReference type="PANTHER" id="PTHR47529">
    <property type="entry name" value="PEPTIDYL-PROLYL CIS-TRANS ISOMERASE D"/>
    <property type="match status" value="1"/>
</dbReference>
<dbReference type="InterPro" id="IPR000297">
    <property type="entry name" value="PPIase_PpiC"/>
</dbReference>
<evidence type="ECO:0000256" key="8">
    <source>
        <dbReference type="ARBA" id="ARBA00038408"/>
    </source>
</evidence>
<name>A0ABT8VQY9_9FLAO</name>
<feature type="transmembrane region" description="Helical" evidence="12">
    <location>
        <begin position="12"/>
        <end position="29"/>
    </location>
</feature>
<evidence type="ECO:0000259" key="13">
    <source>
        <dbReference type="PROSITE" id="PS50198"/>
    </source>
</evidence>
<dbReference type="PROSITE" id="PS50198">
    <property type="entry name" value="PPIC_PPIASE_2"/>
    <property type="match status" value="1"/>
</dbReference>
<evidence type="ECO:0000256" key="1">
    <source>
        <dbReference type="ARBA" id="ARBA00004382"/>
    </source>
</evidence>
<sequence length="716" mass="79245">MAILSKIRDRSGFLIIVIGLAMFSFVVSPKNIIDFFSSKNVDTIGKVNDEDISYKEFATRVENFKAQNRNASAYGAMTVENMVWDQMVREKIYETKLAQAGVVIGEGEIWQAIISSNEVVNSPQFKDKDGNFNEDLLKAYVAGLEADTSEQGKQYLQGWLSYEKSIKQNLLTQAYNSLVNVGVGVTEVEAINDYVITNTSVSADYVYLPFSSIPNTEVKVSKEEVADYINDHSNLYQTEATRSLNLVKFAFTASQEDEEEIKHSLESLIADKEEYNKLSKSTELIKGFKNTENAKLFVEENASDLPLVDRFQFEDELPTVAKEEIKNASIGEVVGPYKFSQYYKISKLLDVQQIPDSVQASHILINFIGAQGAQPTVTRTLADAQKLADSLLTVVQKSSKKFGEIAQNYSSDPGSAVKEGSLGWFGYRAMVPEFRDYCFENKKGSIGIVKTAYGLHIIKIEDQKNFNKAYKLATIARQIQASEKTENKVFEQAETFANELRNGGDFEAIAKEKGYAVSPVNGLKALDVYVGSVGENRRIVKWAFDEETEINETKRFDLDEKGYAVVMLTNKQEKGLMSASNAFSQVEPILIKQKKAEMLEEKMDADSLEAIAKANNVKVENFSNVTLGAPTISGVGIEPGVVSAAAVSKKGALVNNIVGNKGVFAIVNKSVTVPEADASKVSVKTVNNIVKSSVSSQLYNGLKEEATIEDYRDTRY</sequence>
<comment type="subcellular location">
    <subcellularLocation>
        <location evidence="1">Cell inner membrane</location>
        <topology evidence="1">Single-pass type II membrane protein</topology>
        <orientation evidence="1">Periplasmic side</orientation>
    </subcellularLocation>
</comment>
<keyword evidence="3" id="KW-0997">Cell inner membrane</keyword>
<keyword evidence="6 12" id="KW-0472">Membrane</keyword>
<keyword evidence="7" id="KW-0143">Chaperone</keyword>
<keyword evidence="11" id="KW-0697">Rotamase</keyword>
<keyword evidence="5 12" id="KW-1133">Transmembrane helix</keyword>
<dbReference type="Gene3D" id="3.10.50.40">
    <property type="match status" value="1"/>
</dbReference>
<accession>A0ABT8VQY9</accession>
<dbReference type="Pfam" id="PF13616">
    <property type="entry name" value="Rotamase_3"/>
    <property type="match status" value="1"/>
</dbReference>
<evidence type="ECO:0000313" key="15">
    <source>
        <dbReference type="Proteomes" id="UP001168642"/>
    </source>
</evidence>
<keyword evidence="2" id="KW-1003">Cell membrane</keyword>
<dbReference type="InterPro" id="IPR027304">
    <property type="entry name" value="Trigger_fact/SurA_dom_sf"/>
</dbReference>
<dbReference type="SUPFAM" id="SSF54534">
    <property type="entry name" value="FKBP-like"/>
    <property type="match status" value="1"/>
</dbReference>
<dbReference type="Pfam" id="PF13623">
    <property type="entry name" value="SurA_N_2"/>
    <property type="match status" value="1"/>
</dbReference>
<dbReference type="EMBL" id="JAUMIT010000002">
    <property type="protein sequence ID" value="MDO3694377.1"/>
    <property type="molecule type" value="Genomic_DNA"/>
</dbReference>
<feature type="domain" description="PpiC" evidence="13">
    <location>
        <begin position="355"/>
        <end position="462"/>
    </location>
</feature>
<keyword evidence="11 14" id="KW-0413">Isomerase</keyword>
<comment type="caution">
    <text evidence="14">The sequence shown here is derived from an EMBL/GenBank/DDBJ whole genome shotgun (WGS) entry which is preliminary data.</text>
</comment>
<dbReference type="InterPro" id="IPR046357">
    <property type="entry name" value="PPIase_dom_sf"/>
</dbReference>
<evidence type="ECO:0000313" key="14">
    <source>
        <dbReference type="EMBL" id="MDO3694377.1"/>
    </source>
</evidence>
<evidence type="ECO:0000256" key="11">
    <source>
        <dbReference type="PROSITE-ProRule" id="PRU00278"/>
    </source>
</evidence>
<evidence type="ECO:0000256" key="5">
    <source>
        <dbReference type="ARBA" id="ARBA00022989"/>
    </source>
</evidence>
<dbReference type="SUPFAM" id="SSF109998">
    <property type="entry name" value="Triger factor/SurA peptide-binding domain-like"/>
    <property type="match status" value="1"/>
</dbReference>
<dbReference type="InterPro" id="IPR052029">
    <property type="entry name" value="PpiD_chaperone"/>
</dbReference>
<reference evidence="14" key="1">
    <citation type="submission" date="2023-07" db="EMBL/GenBank/DDBJ databases">
        <title>Wenyingzhuangia sp. chi5 genome sequencing and assembly.</title>
        <authorList>
            <person name="Park S."/>
        </authorList>
    </citation>
    <scope>NUCLEOTIDE SEQUENCE</scope>
    <source>
        <strain evidence="14">Chi5</strain>
    </source>
</reference>
<dbReference type="PANTHER" id="PTHR47529:SF1">
    <property type="entry name" value="PERIPLASMIC CHAPERONE PPID"/>
    <property type="match status" value="1"/>
</dbReference>
<evidence type="ECO:0000256" key="9">
    <source>
        <dbReference type="ARBA" id="ARBA00040743"/>
    </source>
</evidence>
<evidence type="ECO:0000256" key="2">
    <source>
        <dbReference type="ARBA" id="ARBA00022475"/>
    </source>
</evidence>
<dbReference type="GO" id="GO:0003755">
    <property type="term" value="F:peptidyl-prolyl cis-trans isomerase activity"/>
    <property type="evidence" value="ECO:0007669"/>
    <property type="project" value="UniProtKB-EC"/>
</dbReference>
<evidence type="ECO:0000256" key="3">
    <source>
        <dbReference type="ARBA" id="ARBA00022519"/>
    </source>
</evidence>
<keyword evidence="4 12" id="KW-0812">Transmembrane</keyword>
<protein>
    <recommendedName>
        <fullName evidence="9">Periplasmic chaperone PpiD</fullName>
    </recommendedName>
    <alternativeName>
        <fullName evidence="10">Periplasmic folding chaperone</fullName>
    </alternativeName>
</protein>
<evidence type="ECO:0000256" key="10">
    <source>
        <dbReference type="ARBA" id="ARBA00042775"/>
    </source>
</evidence>
<dbReference type="RefSeq" id="WP_302883628.1">
    <property type="nucleotide sequence ID" value="NZ_JAUMIT010000002.1"/>
</dbReference>
<organism evidence="14 15">
    <name type="scientific">Wenyingzhuangia gilva</name>
    <dbReference type="NCBI Taxonomy" id="3057677"/>
    <lineage>
        <taxon>Bacteria</taxon>
        <taxon>Pseudomonadati</taxon>
        <taxon>Bacteroidota</taxon>
        <taxon>Flavobacteriia</taxon>
        <taxon>Flavobacteriales</taxon>
        <taxon>Flavobacteriaceae</taxon>
        <taxon>Wenyingzhuangia</taxon>
    </lineage>
</organism>
<evidence type="ECO:0000256" key="6">
    <source>
        <dbReference type="ARBA" id="ARBA00023136"/>
    </source>
</evidence>
<evidence type="ECO:0000256" key="4">
    <source>
        <dbReference type="ARBA" id="ARBA00022692"/>
    </source>
</evidence>
<comment type="similarity">
    <text evidence="8">Belongs to the PpiD chaperone family.</text>
</comment>
<proteinExistence type="inferred from homology"/>